<dbReference type="PROSITE" id="PS50157">
    <property type="entry name" value="ZINC_FINGER_C2H2_2"/>
    <property type="match status" value="1"/>
</dbReference>
<accession>A0AAP0X234</accession>
<dbReference type="SMART" id="SM00355">
    <property type="entry name" value="ZnF_C2H2"/>
    <property type="match status" value="1"/>
</dbReference>
<dbReference type="GO" id="GO:0008270">
    <property type="term" value="F:zinc ion binding"/>
    <property type="evidence" value="ECO:0007669"/>
    <property type="project" value="UniProtKB-KW"/>
</dbReference>
<feature type="domain" description="C2H2-type" evidence="10">
    <location>
        <begin position="86"/>
        <end position="113"/>
    </location>
</feature>
<gene>
    <name evidence="11" type="ORF">L1049_008090</name>
</gene>
<keyword evidence="4" id="KW-0862">Zinc</keyword>
<keyword evidence="2" id="KW-0479">Metal-binding</keyword>
<proteinExistence type="predicted"/>
<name>A0AAP0X234_LIQFO</name>
<dbReference type="PANTHER" id="PTHR45801:SF111">
    <property type="entry name" value="C2H2 AND C2HC ZINC FINGERS SUPERFAMILY PROTEIN"/>
    <property type="match status" value="1"/>
</dbReference>
<evidence type="ECO:0000256" key="8">
    <source>
        <dbReference type="PROSITE-ProRule" id="PRU00042"/>
    </source>
</evidence>
<evidence type="ECO:0000259" key="10">
    <source>
        <dbReference type="PROSITE" id="PS50157"/>
    </source>
</evidence>
<evidence type="ECO:0000313" key="11">
    <source>
        <dbReference type="EMBL" id="KAK9289929.1"/>
    </source>
</evidence>
<organism evidence="11 12">
    <name type="scientific">Liquidambar formosana</name>
    <name type="common">Formosan gum</name>
    <dbReference type="NCBI Taxonomy" id="63359"/>
    <lineage>
        <taxon>Eukaryota</taxon>
        <taxon>Viridiplantae</taxon>
        <taxon>Streptophyta</taxon>
        <taxon>Embryophyta</taxon>
        <taxon>Tracheophyta</taxon>
        <taxon>Spermatophyta</taxon>
        <taxon>Magnoliopsida</taxon>
        <taxon>eudicotyledons</taxon>
        <taxon>Gunneridae</taxon>
        <taxon>Pentapetalae</taxon>
        <taxon>Saxifragales</taxon>
        <taxon>Altingiaceae</taxon>
        <taxon>Liquidambar</taxon>
    </lineage>
</organism>
<keyword evidence="12" id="KW-1185">Reference proteome</keyword>
<keyword evidence="7" id="KW-0539">Nucleus</keyword>
<dbReference type="InterPro" id="IPR036236">
    <property type="entry name" value="Znf_C2H2_sf"/>
</dbReference>
<dbReference type="Proteomes" id="UP001415857">
    <property type="component" value="Unassembled WGS sequence"/>
</dbReference>
<keyword evidence="3 8" id="KW-0863">Zinc-finger</keyword>
<dbReference type="PANTHER" id="PTHR45801">
    <property type="entry name" value="OS07G0101800 PROTEIN"/>
    <property type="match status" value="1"/>
</dbReference>
<evidence type="ECO:0000256" key="7">
    <source>
        <dbReference type="ARBA" id="ARBA00023242"/>
    </source>
</evidence>
<dbReference type="PROSITE" id="PS00028">
    <property type="entry name" value="ZINC_FINGER_C2H2_1"/>
    <property type="match status" value="1"/>
</dbReference>
<comment type="caution">
    <text evidence="11">The sequence shown here is derived from an EMBL/GenBank/DDBJ whole genome shotgun (WGS) entry which is preliminary data.</text>
</comment>
<dbReference type="Gene3D" id="3.30.160.60">
    <property type="entry name" value="Classic Zinc Finger"/>
    <property type="match status" value="1"/>
</dbReference>
<evidence type="ECO:0000256" key="5">
    <source>
        <dbReference type="ARBA" id="ARBA00023015"/>
    </source>
</evidence>
<evidence type="ECO:0000313" key="12">
    <source>
        <dbReference type="Proteomes" id="UP001415857"/>
    </source>
</evidence>
<reference evidence="11 12" key="1">
    <citation type="journal article" date="2024" name="Plant J.">
        <title>Genome sequences and population genomics reveal climatic adaptation and genomic divergence between two closely related sweetgum species.</title>
        <authorList>
            <person name="Xu W.Q."/>
            <person name="Ren C.Q."/>
            <person name="Zhang X.Y."/>
            <person name="Comes H.P."/>
            <person name="Liu X.H."/>
            <person name="Li Y.G."/>
            <person name="Kettle C.J."/>
            <person name="Jalonen R."/>
            <person name="Gaisberger H."/>
            <person name="Ma Y.Z."/>
            <person name="Qiu Y.X."/>
        </authorList>
    </citation>
    <scope>NUCLEOTIDE SEQUENCE [LARGE SCALE GENOMIC DNA]</scope>
    <source>
        <strain evidence="11">Hangzhou</strain>
    </source>
</reference>
<evidence type="ECO:0000256" key="2">
    <source>
        <dbReference type="ARBA" id="ARBA00022723"/>
    </source>
</evidence>
<keyword evidence="5" id="KW-0805">Transcription regulation</keyword>
<dbReference type="AlphaFoldDB" id="A0AAP0X234"/>
<evidence type="ECO:0000256" key="6">
    <source>
        <dbReference type="ARBA" id="ARBA00023163"/>
    </source>
</evidence>
<dbReference type="InterPro" id="IPR052426">
    <property type="entry name" value="Plant_dev_regulator"/>
</dbReference>
<comment type="subcellular location">
    <subcellularLocation>
        <location evidence="1">Nucleus</location>
    </subcellularLocation>
</comment>
<dbReference type="GO" id="GO:0005634">
    <property type="term" value="C:nucleus"/>
    <property type="evidence" value="ECO:0007669"/>
    <property type="project" value="UniProtKB-SubCell"/>
</dbReference>
<feature type="region of interest" description="Disordered" evidence="9">
    <location>
        <begin position="127"/>
        <end position="164"/>
    </location>
</feature>
<evidence type="ECO:0000256" key="9">
    <source>
        <dbReference type="SAM" id="MobiDB-lite"/>
    </source>
</evidence>
<keyword evidence="6" id="KW-0804">Transcription</keyword>
<dbReference type="EMBL" id="JBBPBK010000002">
    <property type="protein sequence ID" value="KAK9289929.1"/>
    <property type="molecule type" value="Genomic_DNA"/>
</dbReference>
<evidence type="ECO:0000256" key="1">
    <source>
        <dbReference type="ARBA" id="ARBA00004123"/>
    </source>
</evidence>
<evidence type="ECO:0000256" key="4">
    <source>
        <dbReference type="ARBA" id="ARBA00022833"/>
    </source>
</evidence>
<dbReference type="InterPro" id="IPR013087">
    <property type="entry name" value="Znf_C2H2_type"/>
</dbReference>
<dbReference type="SUPFAM" id="SSF57667">
    <property type="entry name" value="beta-beta-alpha zinc fingers"/>
    <property type="match status" value="1"/>
</dbReference>
<protein>
    <recommendedName>
        <fullName evidence="10">C2H2-type domain-containing protein</fullName>
    </recommendedName>
</protein>
<sequence>MRNVTLDYTLPRHGAVRPTMYEFGSQEGSRLSWGLVKVHLTRSWSGFDSEEPNLGQNPSKRTTCIEKSEQIAWSADEQGSAHVRSYTCTFCKRGFSNAQALGGHMNIHRRDRAKLKQSAYEDHQLSVDITAKDNPSNHPQTAVDKDSLQPKSSGEKSCTLEGKDGNEQLRQLPLFVDTLSASGHKEKRMELGHGSSQMELDLELRLGPERSTTGTRNFF</sequence>
<evidence type="ECO:0000256" key="3">
    <source>
        <dbReference type="ARBA" id="ARBA00022771"/>
    </source>
</evidence>